<dbReference type="GO" id="GO:0030313">
    <property type="term" value="C:cell envelope"/>
    <property type="evidence" value="ECO:0007669"/>
    <property type="project" value="UniProtKB-SubCell"/>
</dbReference>
<dbReference type="eggNOG" id="COG3209">
    <property type="taxonomic scope" value="Bacteria"/>
</dbReference>
<dbReference type="InterPro" id="IPR013378">
    <property type="entry name" value="InlB-like_B-rpt"/>
</dbReference>
<feature type="transmembrane region" description="Helical" evidence="2">
    <location>
        <begin position="566"/>
        <end position="585"/>
    </location>
</feature>
<evidence type="ECO:0000256" key="1">
    <source>
        <dbReference type="ARBA" id="ARBA00004196"/>
    </source>
</evidence>
<evidence type="ECO:0000313" key="4">
    <source>
        <dbReference type="Proteomes" id="UP000029096"/>
    </source>
</evidence>
<keyword evidence="4" id="KW-1185">Reference proteome</keyword>
<dbReference type="Pfam" id="PF09479">
    <property type="entry name" value="Flg_new"/>
    <property type="match status" value="2"/>
</dbReference>
<dbReference type="Gene3D" id="2.60.40.4270">
    <property type="entry name" value="Listeria-Bacteroides repeat domain"/>
    <property type="match status" value="2"/>
</dbReference>
<dbReference type="OrthoDB" id="3231685at2"/>
<gene>
    <name evidence="3" type="ORF">BBOH_1274</name>
</gene>
<reference evidence="3 4" key="1">
    <citation type="submission" date="2014-03" db="EMBL/GenBank/DDBJ databases">
        <title>Genomics of Bifidobacteria.</title>
        <authorList>
            <person name="Ventura M."/>
            <person name="Milani C."/>
            <person name="Lugli G.A."/>
        </authorList>
    </citation>
    <scope>NUCLEOTIDE SEQUENCE [LARGE SCALE GENOMIC DNA]</scope>
    <source>
        <strain evidence="3 4">DSM 22767</strain>
    </source>
</reference>
<dbReference type="EMBL" id="JGYP01000004">
    <property type="protein sequence ID" value="KFI45014.1"/>
    <property type="molecule type" value="Genomic_DNA"/>
</dbReference>
<evidence type="ECO:0000313" key="3">
    <source>
        <dbReference type="EMBL" id="KFI45014.1"/>
    </source>
</evidence>
<comment type="subcellular location">
    <subcellularLocation>
        <location evidence="1">Cell envelope</location>
    </subcellularLocation>
</comment>
<sequence>MFVGCPLDKIILKGWTTSGLTSMDQMFARSGSRLLEVDLSGWNTRSLSSGQAAFPATLSVLHLGKDTRLDPSYFADEPSKGGAVESAGFTGHWIRSDGKWETETDDELGTDNEQLADLTNLRRFKGGTFGWQQFVEVSFEKNAPTGVEVSGDPVKVREVGFDASALKVVVPAPMFNAKNYRCSGWNTLANGLGAGYVQGSTITGLTRGTKMPLYAQWRSSSVPHTPVEPLPIRYKVRYVANAPTGLVATGSVPDDQFEVSPPFKGVNLLHYSHKVTASLYQVEGYRFVGWDLRADGGGASYQPGEEVLLMPGVTILYARWARSTTPISPLPVQYRVRYVANEPAGLSATGSVADDVFQVDPPFKGVDLLRRERATVENRYQVVGYRFAGWNSRADGTGASYIPGARLSLMPGVTTLYAQWAKPSSPVEPLPVEYRVRYVANEPAGLSATGSVADDVFRVDPPYKGSDLVNRARKVSGNSYVLDGYRFTGWNTKADGKGVSYRPGVEASLMPGVTTLYAQWAKVVAPSAPSIPAKPSPSVPSAASSASPLPRMAGDNGGLAKTGASIATMLFMSILLLVSASLLLLGRRNRSSNGRSNLVKR</sequence>
<keyword evidence="2" id="KW-0472">Membrane</keyword>
<dbReference type="Proteomes" id="UP000029096">
    <property type="component" value="Unassembled WGS sequence"/>
</dbReference>
<keyword evidence="2" id="KW-1133">Transmembrane helix</keyword>
<protein>
    <submittedName>
        <fullName evidence="3">Putative cell wall/surface protein</fullName>
    </submittedName>
</protein>
<accession>A0A086ZER4</accession>
<name>A0A086ZER4_9BIFI</name>
<dbReference type="InterPro" id="IPR042229">
    <property type="entry name" value="Listeria/Bacterioides_rpt_sf"/>
</dbReference>
<dbReference type="AlphaFoldDB" id="A0A086ZER4"/>
<organism evidence="3 4">
    <name type="scientific">Bifidobacterium bohemicum DSM 22767</name>
    <dbReference type="NCBI Taxonomy" id="1437606"/>
    <lineage>
        <taxon>Bacteria</taxon>
        <taxon>Bacillati</taxon>
        <taxon>Actinomycetota</taxon>
        <taxon>Actinomycetes</taxon>
        <taxon>Bifidobacteriales</taxon>
        <taxon>Bifidobacteriaceae</taxon>
        <taxon>Bifidobacterium</taxon>
    </lineage>
</organism>
<dbReference type="STRING" id="1437606.BBOH_1274"/>
<evidence type="ECO:0000256" key="2">
    <source>
        <dbReference type="SAM" id="Phobius"/>
    </source>
</evidence>
<comment type="caution">
    <text evidence="3">The sequence shown here is derived from an EMBL/GenBank/DDBJ whole genome shotgun (WGS) entry which is preliminary data.</text>
</comment>
<keyword evidence="2" id="KW-0812">Transmembrane</keyword>
<proteinExistence type="predicted"/>